<name>A0A2P8H3Y5_9BACL</name>
<evidence type="ECO:0000259" key="3">
    <source>
        <dbReference type="PROSITE" id="PS51186"/>
    </source>
</evidence>
<reference evidence="4 5" key="1">
    <citation type="submission" date="2018-03" db="EMBL/GenBank/DDBJ databases">
        <title>Genomic Encyclopedia of Type Strains, Phase III (KMG-III): the genomes of soil and plant-associated and newly described type strains.</title>
        <authorList>
            <person name="Whitman W."/>
        </authorList>
    </citation>
    <scope>NUCLEOTIDE SEQUENCE [LARGE SCALE GENOMIC DNA]</scope>
    <source>
        <strain evidence="4 5">CGMCC 1.12259</strain>
    </source>
</reference>
<dbReference type="PANTHER" id="PTHR43626:SF4">
    <property type="entry name" value="GCN5-RELATED N-ACETYLTRANSFERASE 2, CHLOROPLASTIC"/>
    <property type="match status" value="1"/>
</dbReference>
<dbReference type="Pfam" id="PF13673">
    <property type="entry name" value="Acetyltransf_10"/>
    <property type="match status" value="1"/>
</dbReference>
<sequence length="138" mass="15320">MSSENVIRITGEPLESYKEVLNLYEELGWNSLGLTEADFEKMYSQSWFVAFAYSNDQMVGIGRIISDGVVTGIICGLGVKPSYQQSGIGKRLMNELIHQCLKNGIKPQLICVESLKPYYEAMGFKKFASGMTWSGGNS</sequence>
<evidence type="ECO:0000313" key="5">
    <source>
        <dbReference type="Proteomes" id="UP000242682"/>
    </source>
</evidence>
<gene>
    <name evidence="4" type="ORF">B0H99_10367</name>
</gene>
<organism evidence="4 5">
    <name type="scientific">Planomicrobium soli</name>
    <dbReference type="NCBI Taxonomy" id="1176648"/>
    <lineage>
        <taxon>Bacteria</taxon>
        <taxon>Bacillati</taxon>
        <taxon>Bacillota</taxon>
        <taxon>Bacilli</taxon>
        <taxon>Bacillales</taxon>
        <taxon>Caryophanaceae</taxon>
        <taxon>Planomicrobium</taxon>
    </lineage>
</organism>
<dbReference type="Gene3D" id="3.40.630.30">
    <property type="match status" value="1"/>
</dbReference>
<dbReference type="EMBL" id="PYAT01000003">
    <property type="protein sequence ID" value="PSL40935.1"/>
    <property type="molecule type" value="Genomic_DNA"/>
</dbReference>
<dbReference type="OrthoDB" id="9775804at2"/>
<dbReference type="Proteomes" id="UP000242682">
    <property type="component" value="Unassembled WGS sequence"/>
</dbReference>
<evidence type="ECO:0000256" key="2">
    <source>
        <dbReference type="ARBA" id="ARBA00023315"/>
    </source>
</evidence>
<dbReference type="AlphaFoldDB" id="A0A2P8H3Y5"/>
<dbReference type="SUPFAM" id="SSF55729">
    <property type="entry name" value="Acyl-CoA N-acyltransferases (Nat)"/>
    <property type="match status" value="1"/>
</dbReference>
<dbReference type="GO" id="GO:0008080">
    <property type="term" value="F:N-acetyltransferase activity"/>
    <property type="evidence" value="ECO:0007669"/>
    <property type="project" value="InterPro"/>
</dbReference>
<dbReference type="PANTHER" id="PTHR43626">
    <property type="entry name" value="ACYL-COA N-ACYLTRANSFERASE"/>
    <property type="match status" value="1"/>
</dbReference>
<proteinExistence type="predicted"/>
<evidence type="ECO:0000256" key="1">
    <source>
        <dbReference type="ARBA" id="ARBA00022679"/>
    </source>
</evidence>
<dbReference type="PROSITE" id="PS51186">
    <property type="entry name" value="GNAT"/>
    <property type="match status" value="1"/>
</dbReference>
<dbReference type="InterPro" id="IPR000182">
    <property type="entry name" value="GNAT_dom"/>
</dbReference>
<dbReference type="InterPro" id="IPR016181">
    <property type="entry name" value="Acyl_CoA_acyltransferase"/>
</dbReference>
<evidence type="ECO:0000313" key="4">
    <source>
        <dbReference type="EMBL" id="PSL40935.1"/>
    </source>
</evidence>
<dbReference type="RefSeq" id="WP_106532447.1">
    <property type="nucleotide sequence ID" value="NZ_PYAT01000003.1"/>
</dbReference>
<keyword evidence="2" id="KW-0012">Acyltransferase</keyword>
<protein>
    <submittedName>
        <fullName evidence="4">Acetyltransferase (GNAT) family protein</fullName>
    </submittedName>
</protein>
<feature type="domain" description="N-acetyltransferase" evidence="3">
    <location>
        <begin position="7"/>
        <end position="138"/>
    </location>
</feature>
<dbReference type="InterPro" id="IPR045039">
    <property type="entry name" value="NSI-like"/>
</dbReference>
<dbReference type="CDD" id="cd04301">
    <property type="entry name" value="NAT_SF"/>
    <property type="match status" value="1"/>
</dbReference>
<comment type="caution">
    <text evidence="4">The sequence shown here is derived from an EMBL/GenBank/DDBJ whole genome shotgun (WGS) entry which is preliminary data.</text>
</comment>
<dbReference type="GO" id="GO:0005737">
    <property type="term" value="C:cytoplasm"/>
    <property type="evidence" value="ECO:0007669"/>
    <property type="project" value="TreeGrafter"/>
</dbReference>
<keyword evidence="1 4" id="KW-0808">Transferase</keyword>
<accession>A0A2P8H3Y5</accession>
<keyword evidence="5" id="KW-1185">Reference proteome</keyword>